<evidence type="ECO:0000313" key="1">
    <source>
        <dbReference type="EMBL" id="WGZ91780.1"/>
    </source>
</evidence>
<dbReference type="Proteomes" id="UP001300672">
    <property type="component" value="Chromosome"/>
</dbReference>
<dbReference type="AlphaFoldDB" id="A0AA95H9C3"/>
<organism evidence="1">
    <name type="scientific">Candidatus Thiocaldithrix dubininis</name>
    <dbReference type="NCBI Taxonomy" id="3080823"/>
    <lineage>
        <taxon>Bacteria</taxon>
        <taxon>Pseudomonadati</taxon>
        <taxon>Pseudomonadota</taxon>
        <taxon>Gammaproteobacteria</taxon>
        <taxon>Thiotrichales</taxon>
        <taxon>Thiotrichaceae</taxon>
        <taxon>Candidatus Thiocaldithrix</taxon>
    </lineage>
</organism>
<proteinExistence type="predicted"/>
<reference evidence="1" key="1">
    <citation type="journal article" date="2023" name="Int. J. Mol. Sci.">
        <title>Metagenomics Revealed a New Genus 'Candidatus Thiocaldithrix dubininis' gen. nov., sp. nov. and a New Species 'Candidatus Thiothrix putei' sp. nov. in the Family Thiotrichaceae, Some Members of Which Have Traits of Both Na+- and H+-Motive Energetics.</title>
        <authorList>
            <person name="Ravin N.V."/>
            <person name="Muntyan M.S."/>
            <person name="Smolyakov D.D."/>
            <person name="Rudenko T.S."/>
            <person name="Beletsky A.V."/>
            <person name="Mardanov A.V."/>
            <person name="Grabovich M.Y."/>
        </authorList>
    </citation>
    <scope>NUCLEOTIDE SEQUENCE</scope>
    <source>
        <strain evidence="1">GKL-01</strain>
    </source>
</reference>
<sequence length="501" mass="54336">MTQLSWLGLQGYRILENRFALSKCLSVSRAGELYAGWDLNLIETEGNGAKILLHLINKANFPTLQTDNIHLLKEVTTRFNNKIILSALTAGETDSEIWFVFKHPGHAELQALPTHGLAHPTIYQQVHKNLRSVQIKQSTHLDPNLMVASADHQIYVIGTALLAEFKNTGNLWPTNRLNTFRRIAVPGLVLTAGLAAASTPLFWQYGDKATQNDNPMPVISDTAKISVAAMEVSTVPVVPSALPSVALTSTASVSVSPTATAMTPVVVKSASQADKPERDVMRISIQREEKSAVPKIIKASVSKVTNGAVNAGRVNTAATGIVRDNSQADKLNKSAVLTSFAKEKPLVKVTQPIVTQKAVKPVVKPSEKSQDLQDISPAIQLVDTESTKSAVEPADSVDQIIKNGYGALQSSKLGTQAGGAMYYVQQLNQRSPGHPQVNRLVREVVLKRHAQARSGIQNGDISDATQALDIAKQLIRIYNLKDMNDGHQLLVHKLYKANDTS</sequence>
<dbReference type="KEGG" id="tdu:QJT80_04710"/>
<name>A0AA95H9C3_9GAMM</name>
<dbReference type="EMBL" id="CP124755">
    <property type="protein sequence ID" value="WGZ91780.1"/>
    <property type="molecule type" value="Genomic_DNA"/>
</dbReference>
<accession>A0AA95H9C3</accession>
<protein>
    <submittedName>
        <fullName evidence="1">Uncharacterized protein</fullName>
    </submittedName>
</protein>
<reference evidence="1" key="2">
    <citation type="submission" date="2023-04" db="EMBL/GenBank/DDBJ databases">
        <authorList>
            <person name="Beletskiy A.V."/>
            <person name="Mardanov A.V."/>
            <person name="Ravin N.V."/>
        </authorList>
    </citation>
    <scope>NUCLEOTIDE SEQUENCE</scope>
    <source>
        <strain evidence="1">GKL-01</strain>
    </source>
</reference>
<gene>
    <name evidence="1" type="ORF">QJT80_04710</name>
</gene>